<dbReference type="InterPro" id="IPR054353">
    <property type="entry name" value="IstA-like_C"/>
</dbReference>
<dbReference type="InterPro" id="IPR017894">
    <property type="entry name" value="HTH_IS21_transposase_type"/>
</dbReference>
<dbReference type="AlphaFoldDB" id="A0A087E8A0"/>
<dbReference type="GO" id="GO:0015074">
    <property type="term" value="P:DNA integration"/>
    <property type="evidence" value="ECO:0007669"/>
    <property type="project" value="InterPro"/>
</dbReference>
<dbReference type="GO" id="GO:0032196">
    <property type="term" value="P:transposition"/>
    <property type="evidence" value="ECO:0007669"/>
    <property type="project" value="UniProtKB-KW"/>
</dbReference>
<dbReference type="STRING" id="77635.BISU_0477"/>
<keyword evidence="4" id="KW-0233">DNA recombination</keyword>
<feature type="domain" description="HTH IS21-type" evidence="5">
    <location>
        <begin position="5"/>
        <end position="68"/>
    </location>
</feature>
<evidence type="ECO:0000259" key="6">
    <source>
        <dbReference type="PROSITE" id="PS50994"/>
    </source>
</evidence>
<evidence type="ECO:0000256" key="2">
    <source>
        <dbReference type="ARBA" id="ARBA00022578"/>
    </source>
</evidence>
<dbReference type="PROSITE" id="PS50531">
    <property type="entry name" value="HTH_IS21"/>
    <property type="match status" value="1"/>
</dbReference>
<organism evidence="7 8">
    <name type="scientific">Bifidobacterium subtile</name>
    <dbReference type="NCBI Taxonomy" id="77635"/>
    <lineage>
        <taxon>Bacteria</taxon>
        <taxon>Bacillati</taxon>
        <taxon>Actinomycetota</taxon>
        <taxon>Actinomycetes</taxon>
        <taxon>Bifidobacteriales</taxon>
        <taxon>Bifidobacteriaceae</taxon>
        <taxon>Bifidobacterium</taxon>
    </lineage>
</organism>
<gene>
    <name evidence="7" type="ORF">BISU_0477</name>
</gene>
<dbReference type="InterPro" id="IPR001584">
    <property type="entry name" value="Integrase_cat-core"/>
</dbReference>
<name>A0A087E8A0_9BIFI</name>
<dbReference type="PROSITE" id="PS50994">
    <property type="entry name" value="INTEGRASE"/>
    <property type="match status" value="1"/>
</dbReference>
<dbReference type="GO" id="GO:0006310">
    <property type="term" value="P:DNA recombination"/>
    <property type="evidence" value="ECO:0007669"/>
    <property type="project" value="UniProtKB-KW"/>
</dbReference>
<evidence type="ECO:0000313" key="7">
    <source>
        <dbReference type="EMBL" id="KFJ04001.1"/>
    </source>
</evidence>
<evidence type="ECO:0000259" key="5">
    <source>
        <dbReference type="PROSITE" id="PS50531"/>
    </source>
</evidence>
<accession>A0A087E8A0</accession>
<feature type="domain" description="Integrase catalytic" evidence="6">
    <location>
        <begin position="124"/>
        <end position="295"/>
    </location>
</feature>
<evidence type="ECO:0000256" key="1">
    <source>
        <dbReference type="ARBA" id="ARBA00009277"/>
    </source>
</evidence>
<dbReference type="EMBL" id="JGZR01000006">
    <property type="protein sequence ID" value="KFJ04001.1"/>
    <property type="molecule type" value="Genomic_DNA"/>
</dbReference>
<dbReference type="InterPro" id="IPR009057">
    <property type="entry name" value="Homeodomain-like_sf"/>
</dbReference>
<sequence length="488" mass="55357">MINMSRINSIRRRRREGESIASIARAEGVSEPTVRKYLKVDDLSARPPVRKGRASMLDEWTPVIEQWLAEDRVTWRKQRHTATRVWERLRDEHGVKVSLSTVTRKVAQLKREFAFERESGFLDLVWHPGECQADFGEVDVRYRGSVTRMRHFVLDFPYSNIGLSQLMPAENAECTCQALSDIFEWLGGVPVRIVYDNAAGVGRKRFDGIRLTRLFQAFQTHYGFEYSFCNPYSGHEKGGVEARVGAVRRKLFVPVPSVWNIESFNERLPERCLALGDREHYRKGEGQAGLFEDDRKALMPLPSKRFDVVTWKRLKTDKYGQVTLQGRHRYSTGPEHAGREVIVGLRALGIEILDAKGAHIATHPRAYGDKPTSSDDPSRQLELLCAKPNAWANSRVREALPDPLREWLDVQDKDTLRESLRTLKAADHESGWEHAVAGMLEILESTGGADRPGVCLAACRRAGGIESIAYDDPVDLNEYDIAFAKEPS</sequence>
<dbReference type="InterPro" id="IPR036397">
    <property type="entry name" value="RNaseH_sf"/>
</dbReference>
<keyword evidence="3" id="KW-0238">DNA-binding</keyword>
<keyword evidence="8" id="KW-1185">Reference proteome</keyword>
<protein>
    <submittedName>
        <fullName evidence="7">Transposase</fullName>
    </submittedName>
</protein>
<dbReference type="NCBIfam" id="NF033546">
    <property type="entry name" value="transpos_IS21"/>
    <property type="match status" value="1"/>
</dbReference>
<reference evidence="7 8" key="1">
    <citation type="submission" date="2014-03" db="EMBL/GenBank/DDBJ databases">
        <title>Genomics of Bifidobacteria.</title>
        <authorList>
            <person name="Ventura M."/>
            <person name="Milani C."/>
            <person name="Lugli G.A."/>
        </authorList>
    </citation>
    <scope>NUCLEOTIDE SEQUENCE [LARGE SCALE GENOMIC DNA]</scope>
    <source>
        <strain evidence="7 8">LMG 11597</strain>
    </source>
</reference>
<dbReference type="PANTHER" id="PTHR35004">
    <property type="entry name" value="TRANSPOSASE RV3428C-RELATED"/>
    <property type="match status" value="1"/>
</dbReference>
<dbReference type="eggNOG" id="COG4584">
    <property type="taxonomic scope" value="Bacteria"/>
</dbReference>
<dbReference type="Gene3D" id="3.30.420.10">
    <property type="entry name" value="Ribonuclease H-like superfamily/Ribonuclease H"/>
    <property type="match status" value="1"/>
</dbReference>
<dbReference type="Pfam" id="PF22483">
    <property type="entry name" value="Mu-transpos_C_2"/>
    <property type="match status" value="1"/>
</dbReference>
<keyword evidence="2" id="KW-0815">Transposition</keyword>
<proteinExistence type="inferred from homology"/>
<dbReference type="GO" id="GO:0003677">
    <property type="term" value="F:DNA binding"/>
    <property type="evidence" value="ECO:0007669"/>
    <property type="project" value="UniProtKB-KW"/>
</dbReference>
<evidence type="ECO:0000256" key="4">
    <source>
        <dbReference type="ARBA" id="ARBA00023172"/>
    </source>
</evidence>
<dbReference type="InterPro" id="IPR012337">
    <property type="entry name" value="RNaseH-like_sf"/>
</dbReference>
<evidence type="ECO:0000313" key="8">
    <source>
        <dbReference type="Proteomes" id="UP000029055"/>
    </source>
</evidence>
<evidence type="ECO:0000256" key="3">
    <source>
        <dbReference type="ARBA" id="ARBA00023125"/>
    </source>
</evidence>
<dbReference type="SUPFAM" id="SSF46689">
    <property type="entry name" value="Homeodomain-like"/>
    <property type="match status" value="1"/>
</dbReference>
<dbReference type="SUPFAM" id="SSF53098">
    <property type="entry name" value="Ribonuclease H-like"/>
    <property type="match status" value="1"/>
</dbReference>
<comment type="caution">
    <text evidence="7">The sequence shown here is derived from an EMBL/GenBank/DDBJ whole genome shotgun (WGS) entry which is preliminary data.</text>
</comment>
<dbReference type="Proteomes" id="UP000029055">
    <property type="component" value="Unassembled WGS sequence"/>
</dbReference>
<comment type="similarity">
    <text evidence="1">Belongs to the transposase IS21/IS408/IS1162 family.</text>
</comment>